<organism evidence="3 4">
    <name type="scientific">Williamsia marianensis</name>
    <dbReference type="NCBI Taxonomy" id="85044"/>
    <lineage>
        <taxon>Bacteria</taxon>
        <taxon>Bacillati</taxon>
        <taxon>Actinomycetota</taxon>
        <taxon>Actinomycetes</taxon>
        <taxon>Mycobacteriales</taxon>
        <taxon>Nocardiaceae</taxon>
        <taxon>Williamsia</taxon>
    </lineage>
</organism>
<comment type="caution">
    <text evidence="3">The sequence shown here is derived from an EMBL/GenBank/DDBJ whole genome shotgun (WGS) entry which is preliminary data.</text>
</comment>
<evidence type="ECO:0000313" key="4">
    <source>
        <dbReference type="Proteomes" id="UP000274762"/>
    </source>
</evidence>
<sequence length="628" mass="66897">MRPTISQLRGWNPGELTDAGTTAQDNATALDGAVDAVVRAMYANTQWSGKTRFAAQDKVKEEQDHANEVRNVLQQIADETKDAAHDLAHSRTFVLGQVDGALHDGCAVSDAGEVTHPDKAKKEVADNYESHIQRGLTTIDTLDEDYGTRIEALQGDLAAMVNGQPDVVLPDGTRMDGDAVIARLRDMSEAERRAFLAGMSEQDVRRLVQADPVFMGNTNGVPFAVRGVANEINIRNAISNEVQAGNDVPGRNNRVEMLRELLRQQNDPAQTTDRKEKTDRTAEDRKVERQLISFENTENGRYVEMIGGLTSDTKNATVYVPGTGSNLNGSNTNTSAAWNLAHKTNGPVFVYMDGDLPQSMGHEGLVDAGKGGLTGAIPSLVAGGPLGLPGAVGGFIAGGIPGISDSIEGSAADPQFARDMAPRLVSFGRELDAEIAVHAPDAKTTFIGHSYGGSAVGSAEQLGLNADRVIYASSAGTGVFDGEWQNANPNVERFSLTAPGDPIQYIQSMPGSPHGGDPDSMPGVTRLDTGDYSGYNREYLPGPVEGGRGHGGYWDDRESGGFRNMVEVVTGGDPTPYVERQPDRPTDPAWDVAEEVVGVTPLGPLLDPLDGDIDLPGPLPDVPLQLPW</sequence>
<protein>
    <submittedName>
        <fullName evidence="3">Alpha/beta hydrolase family protein</fullName>
    </submittedName>
</protein>
<dbReference type="Pfam" id="PF06259">
    <property type="entry name" value="Abhydrolase_8"/>
    <property type="match status" value="1"/>
</dbReference>
<dbReference type="OrthoDB" id="5969911at2"/>
<dbReference type="InterPro" id="IPR010427">
    <property type="entry name" value="DUF1023"/>
</dbReference>
<keyword evidence="3" id="KW-0378">Hydrolase</keyword>
<dbReference type="InterPro" id="IPR036689">
    <property type="entry name" value="ESAT-6-like_sf"/>
</dbReference>
<dbReference type="SUPFAM" id="SSF140453">
    <property type="entry name" value="EsxAB dimer-like"/>
    <property type="match status" value="1"/>
</dbReference>
<feature type="compositionally biased region" description="Basic and acidic residues" evidence="1">
    <location>
        <begin position="272"/>
        <end position="284"/>
    </location>
</feature>
<evidence type="ECO:0000313" key="3">
    <source>
        <dbReference type="EMBL" id="RKR96660.1"/>
    </source>
</evidence>
<evidence type="ECO:0000259" key="2">
    <source>
        <dbReference type="Pfam" id="PF06259"/>
    </source>
</evidence>
<feature type="region of interest" description="Disordered" evidence="1">
    <location>
        <begin position="262"/>
        <end position="284"/>
    </location>
</feature>
<gene>
    <name evidence="3" type="ORF">DFJ75_3513</name>
</gene>
<proteinExistence type="predicted"/>
<name>A0A495K5T6_WILMA</name>
<reference evidence="3 4" key="1">
    <citation type="submission" date="2018-10" db="EMBL/GenBank/DDBJ databases">
        <title>Sequencing the genomes of 1000 actinobacteria strains.</title>
        <authorList>
            <person name="Klenk H.-P."/>
        </authorList>
    </citation>
    <scope>NUCLEOTIDE SEQUENCE [LARGE SCALE GENOMIC DNA]</scope>
    <source>
        <strain evidence="3 4">DSM 44343</strain>
    </source>
</reference>
<dbReference type="Proteomes" id="UP000274762">
    <property type="component" value="Unassembled WGS sequence"/>
</dbReference>
<evidence type="ECO:0000256" key="1">
    <source>
        <dbReference type="SAM" id="MobiDB-lite"/>
    </source>
</evidence>
<dbReference type="Gene3D" id="1.10.287.1060">
    <property type="entry name" value="ESAT-6-like"/>
    <property type="match status" value="1"/>
</dbReference>
<accession>A0A495K5T6</accession>
<dbReference type="RefSeq" id="WP_062795508.1">
    <property type="nucleotide sequence ID" value="NZ_CBCRXS010000003.1"/>
</dbReference>
<feature type="domain" description="DUF1023" evidence="2">
    <location>
        <begin position="411"/>
        <end position="506"/>
    </location>
</feature>
<dbReference type="GO" id="GO:0016787">
    <property type="term" value="F:hydrolase activity"/>
    <property type="evidence" value="ECO:0007669"/>
    <property type="project" value="UniProtKB-KW"/>
</dbReference>
<dbReference type="AlphaFoldDB" id="A0A495K5T6"/>
<dbReference type="EMBL" id="RBKV01000001">
    <property type="protein sequence ID" value="RKR96660.1"/>
    <property type="molecule type" value="Genomic_DNA"/>
</dbReference>